<dbReference type="OrthoDB" id="10059875at2759"/>
<gene>
    <name evidence="1" type="ORF">CRHIZ90672A_00010889</name>
</gene>
<sequence>MAEKKILVLWRCMVAGPCIDYLLRYEYNTVTVARLVRGRPRVMTIPWDMADPDLDHHIAAHNLVFSMVPFMYHVDIVRSAIRGKTDVAISGHTPLLLRASKRQ</sequence>
<evidence type="ECO:0000313" key="1">
    <source>
        <dbReference type="EMBL" id="CAH0023445.1"/>
    </source>
</evidence>
<accession>A0A9N9VJB2</accession>
<organism evidence="1 2">
    <name type="scientific">Clonostachys rhizophaga</name>
    <dbReference type="NCBI Taxonomy" id="160324"/>
    <lineage>
        <taxon>Eukaryota</taxon>
        <taxon>Fungi</taxon>
        <taxon>Dikarya</taxon>
        <taxon>Ascomycota</taxon>
        <taxon>Pezizomycotina</taxon>
        <taxon>Sordariomycetes</taxon>
        <taxon>Hypocreomycetidae</taxon>
        <taxon>Hypocreales</taxon>
        <taxon>Bionectriaceae</taxon>
        <taxon>Clonostachys</taxon>
    </lineage>
</organism>
<dbReference type="EMBL" id="CABFNQ020000692">
    <property type="protein sequence ID" value="CAH0023445.1"/>
    <property type="molecule type" value="Genomic_DNA"/>
</dbReference>
<keyword evidence="2" id="KW-1185">Reference proteome</keyword>
<dbReference type="AlphaFoldDB" id="A0A9N9VJB2"/>
<name>A0A9N9VJB2_9HYPO</name>
<protein>
    <submittedName>
        <fullName evidence="1">Uncharacterized protein</fullName>
    </submittedName>
</protein>
<evidence type="ECO:0000313" key="2">
    <source>
        <dbReference type="Proteomes" id="UP000696573"/>
    </source>
</evidence>
<proteinExistence type="predicted"/>
<comment type="caution">
    <text evidence="1">The sequence shown here is derived from an EMBL/GenBank/DDBJ whole genome shotgun (WGS) entry which is preliminary data.</text>
</comment>
<reference evidence="1" key="1">
    <citation type="submission" date="2021-10" db="EMBL/GenBank/DDBJ databases">
        <authorList>
            <person name="Piombo E."/>
        </authorList>
    </citation>
    <scope>NUCLEOTIDE SEQUENCE</scope>
</reference>
<dbReference type="Gene3D" id="3.40.50.720">
    <property type="entry name" value="NAD(P)-binding Rossmann-like Domain"/>
    <property type="match status" value="1"/>
</dbReference>
<dbReference type="Proteomes" id="UP000696573">
    <property type="component" value="Unassembled WGS sequence"/>
</dbReference>